<accession>A0ABQ8KCG1</accession>
<feature type="non-terminal residue" evidence="1">
    <location>
        <position position="180"/>
    </location>
</feature>
<gene>
    <name evidence="1" type="ORF">C8Q71DRAFT_767095</name>
</gene>
<evidence type="ECO:0000313" key="2">
    <source>
        <dbReference type="Proteomes" id="UP000814176"/>
    </source>
</evidence>
<evidence type="ECO:0000313" key="1">
    <source>
        <dbReference type="EMBL" id="KAH9834894.1"/>
    </source>
</evidence>
<sequence length="180" mass="20071">MYPRHESKLCSPVHPPLLVSRPLKVALLAFDSSRPLWSNQHSQLLRGSARLGIFKLCPTCIAPSRFVTAGAMQKLAKMSLAAPRAKEGLMAVLGVKAFDLDTLAVHKRVRKDRRFIQQRFLSLVHLAPGIRSPSVDDFVARVSITSRTPLRTICAFPHLEEVALWKINFVGSQEMAPRPL</sequence>
<dbReference type="RefSeq" id="XP_047777380.1">
    <property type="nucleotide sequence ID" value="XM_047924214.1"/>
</dbReference>
<organism evidence="1 2">
    <name type="scientific">Rhodofomes roseus</name>
    <dbReference type="NCBI Taxonomy" id="34475"/>
    <lineage>
        <taxon>Eukaryota</taxon>
        <taxon>Fungi</taxon>
        <taxon>Dikarya</taxon>
        <taxon>Basidiomycota</taxon>
        <taxon>Agaricomycotina</taxon>
        <taxon>Agaricomycetes</taxon>
        <taxon>Polyporales</taxon>
        <taxon>Rhodofomes</taxon>
    </lineage>
</organism>
<comment type="caution">
    <text evidence="1">The sequence shown here is derived from an EMBL/GenBank/DDBJ whole genome shotgun (WGS) entry which is preliminary data.</text>
</comment>
<reference evidence="1 2" key="1">
    <citation type="journal article" date="2021" name="Environ. Microbiol.">
        <title>Gene family expansions and transcriptome signatures uncover fungal adaptations to wood decay.</title>
        <authorList>
            <person name="Hage H."/>
            <person name="Miyauchi S."/>
            <person name="Viragh M."/>
            <person name="Drula E."/>
            <person name="Min B."/>
            <person name="Chaduli D."/>
            <person name="Navarro D."/>
            <person name="Favel A."/>
            <person name="Norest M."/>
            <person name="Lesage-Meessen L."/>
            <person name="Balint B."/>
            <person name="Merenyi Z."/>
            <person name="de Eugenio L."/>
            <person name="Morin E."/>
            <person name="Martinez A.T."/>
            <person name="Baldrian P."/>
            <person name="Stursova M."/>
            <person name="Martinez M.J."/>
            <person name="Novotny C."/>
            <person name="Magnuson J.K."/>
            <person name="Spatafora J.W."/>
            <person name="Maurice S."/>
            <person name="Pangilinan J."/>
            <person name="Andreopoulos W."/>
            <person name="LaButti K."/>
            <person name="Hundley H."/>
            <person name="Na H."/>
            <person name="Kuo A."/>
            <person name="Barry K."/>
            <person name="Lipzen A."/>
            <person name="Henrissat B."/>
            <person name="Riley R."/>
            <person name="Ahrendt S."/>
            <person name="Nagy L.G."/>
            <person name="Grigoriev I.V."/>
            <person name="Martin F."/>
            <person name="Rosso M.N."/>
        </authorList>
    </citation>
    <scope>NUCLEOTIDE SEQUENCE [LARGE SCALE GENOMIC DNA]</scope>
    <source>
        <strain evidence="1 2">CIRM-BRFM 1785</strain>
    </source>
</reference>
<protein>
    <submittedName>
        <fullName evidence="1">Uncharacterized protein</fullName>
    </submittedName>
</protein>
<dbReference type="GeneID" id="72004946"/>
<dbReference type="Proteomes" id="UP000814176">
    <property type="component" value="Unassembled WGS sequence"/>
</dbReference>
<dbReference type="EMBL" id="JADCUA010000014">
    <property type="protein sequence ID" value="KAH9834894.1"/>
    <property type="molecule type" value="Genomic_DNA"/>
</dbReference>
<proteinExistence type="predicted"/>
<name>A0ABQ8KCG1_9APHY</name>
<keyword evidence="2" id="KW-1185">Reference proteome</keyword>